<sequence length="98" mass="11822">MGTEGRWKGDGRLRLSSVLIFFSVVLSFFEQEEKRVEVERVFFCLREYRLRECVGVCLCWTWKNKSISLEVDVPSPFYPWGWLKWELKFLQGTSKKYR</sequence>
<evidence type="ECO:0000313" key="3">
    <source>
        <dbReference type="Proteomes" id="UP000887013"/>
    </source>
</evidence>
<reference evidence="2" key="1">
    <citation type="submission" date="2020-08" db="EMBL/GenBank/DDBJ databases">
        <title>Multicomponent nature underlies the extraordinary mechanical properties of spider dragline silk.</title>
        <authorList>
            <person name="Kono N."/>
            <person name="Nakamura H."/>
            <person name="Mori M."/>
            <person name="Yoshida Y."/>
            <person name="Ohtoshi R."/>
            <person name="Malay A.D."/>
            <person name="Moran D.A.P."/>
            <person name="Tomita M."/>
            <person name="Numata K."/>
            <person name="Arakawa K."/>
        </authorList>
    </citation>
    <scope>NUCLEOTIDE SEQUENCE</scope>
</reference>
<gene>
    <name evidence="2" type="ORF">NPIL_335491</name>
</gene>
<feature type="chain" id="PRO_5036465621" evidence="1">
    <location>
        <begin position="28"/>
        <end position="98"/>
    </location>
</feature>
<accession>A0A8X6P473</accession>
<dbReference type="Proteomes" id="UP000887013">
    <property type="component" value="Unassembled WGS sequence"/>
</dbReference>
<feature type="signal peptide" evidence="1">
    <location>
        <begin position="1"/>
        <end position="27"/>
    </location>
</feature>
<proteinExistence type="predicted"/>
<evidence type="ECO:0000256" key="1">
    <source>
        <dbReference type="SAM" id="SignalP"/>
    </source>
</evidence>
<evidence type="ECO:0000313" key="2">
    <source>
        <dbReference type="EMBL" id="GFT47421.1"/>
    </source>
</evidence>
<keyword evidence="3" id="KW-1185">Reference proteome</keyword>
<keyword evidence="1" id="KW-0732">Signal</keyword>
<comment type="caution">
    <text evidence="2">The sequence shown here is derived from an EMBL/GenBank/DDBJ whole genome shotgun (WGS) entry which is preliminary data.</text>
</comment>
<dbReference type="AlphaFoldDB" id="A0A8X6P473"/>
<protein>
    <submittedName>
        <fullName evidence="2">Uncharacterized protein</fullName>
    </submittedName>
</protein>
<organism evidence="2 3">
    <name type="scientific">Nephila pilipes</name>
    <name type="common">Giant wood spider</name>
    <name type="synonym">Nephila maculata</name>
    <dbReference type="NCBI Taxonomy" id="299642"/>
    <lineage>
        <taxon>Eukaryota</taxon>
        <taxon>Metazoa</taxon>
        <taxon>Ecdysozoa</taxon>
        <taxon>Arthropoda</taxon>
        <taxon>Chelicerata</taxon>
        <taxon>Arachnida</taxon>
        <taxon>Araneae</taxon>
        <taxon>Araneomorphae</taxon>
        <taxon>Entelegynae</taxon>
        <taxon>Araneoidea</taxon>
        <taxon>Nephilidae</taxon>
        <taxon>Nephila</taxon>
    </lineage>
</organism>
<dbReference type="EMBL" id="BMAW01064846">
    <property type="protein sequence ID" value="GFT47421.1"/>
    <property type="molecule type" value="Genomic_DNA"/>
</dbReference>
<name>A0A8X6P473_NEPPI</name>